<keyword evidence="4" id="KW-0808">Transferase</keyword>
<dbReference type="EC" id="2.7.13.3" evidence="2"/>
<dbReference type="InterPro" id="IPR003661">
    <property type="entry name" value="HisK_dim/P_dom"/>
</dbReference>
<dbReference type="PRINTS" id="PR00344">
    <property type="entry name" value="BCTRLSENSOR"/>
</dbReference>
<dbReference type="PROSITE" id="PS50110">
    <property type="entry name" value="RESPONSE_REGULATORY"/>
    <property type="match status" value="2"/>
</dbReference>
<dbReference type="CDD" id="cd00082">
    <property type="entry name" value="HisKA"/>
    <property type="match status" value="1"/>
</dbReference>
<evidence type="ECO:0000313" key="10">
    <source>
        <dbReference type="EMBL" id="MDO1532836.1"/>
    </source>
</evidence>
<reference evidence="10" key="1">
    <citation type="submission" date="2023-06" db="EMBL/GenBank/DDBJ databases">
        <authorList>
            <person name="Jiang Y."/>
            <person name="Liu Q."/>
        </authorList>
    </citation>
    <scope>NUCLEOTIDE SEQUENCE</scope>
    <source>
        <strain evidence="10">CGMCC 1.12090</strain>
    </source>
</reference>
<dbReference type="PANTHER" id="PTHR43547:SF2">
    <property type="entry name" value="HYBRID SIGNAL TRANSDUCTION HISTIDINE KINASE C"/>
    <property type="match status" value="1"/>
</dbReference>
<dbReference type="EMBL" id="JAUKVY010000006">
    <property type="protein sequence ID" value="MDO1532836.1"/>
    <property type="molecule type" value="Genomic_DNA"/>
</dbReference>
<dbReference type="Pfam" id="PF13185">
    <property type="entry name" value="GAF_2"/>
    <property type="match status" value="1"/>
</dbReference>
<evidence type="ECO:0000256" key="6">
    <source>
        <dbReference type="PROSITE-ProRule" id="PRU00169"/>
    </source>
</evidence>
<feature type="domain" description="Response regulatory" evidence="9">
    <location>
        <begin position="613"/>
        <end position="728"/>
    </location>
</feature>
<feature type="modified residue" description="4-aspartylphosphate" evidence="6">
    <location>
        <position position="71"/>
    </location>
</feature>
<accession>A0ABT8S618</accession>
<feature type="coiled-coil region" evidence="7">
    <location>
        <begin position="343"/>
        <end position="373"/>
    </location>
</feature>
<dbReference type="InterPro" id="IPR001789">
    <property type="entry name" value="Sig_transdc_resp-reg_receiver"/>
</dbReference>
<dbReference type="SMART" id="SM00448">
    <property type="entry name" value="REC"/>
    <property type="match status" value="2"/>
</dbReference>
<dbReference type="InterPro" id="IPR003018">
    <property type="entry name" value="GAF"/>
</dbReference>
<feature type="modified residue" description="4-aspartylphosphate" evidence="6">
    <location>
        <position position="662"/>
    </location>
</feature>
<comment type="catalytic activity">
    <reaction evidence="1">
        <text>ATP + protein L-histidine = ADP + protein N-phospho-L-histidine.</text>
        <dbReference type="EC" id="2.7.13.3"/>
    </reaction>
</comment>
<feature type="domain" description="Response regulatory" evidence="9">
    <location>
        <begin position="22"/>
        <end position="138"/>
    </location>
</feature>
<dbReference type="Gene3D" id="1.10.287.130">
    <property type="match status" value="1"/>
</dbReference>
<dbReference type="PANTHER" id="PTHR43547">
    <property type="entry name" value="TWO-COMPONENT HISTIDINE KINASE"/>
    <property type="match status" value="1"/>
</dbReference>
<dbReference type="SMART" id="SM00387">
    <property type="entry name" value="HATPase_c"/>
    <property type="match status" value="1"/>
</dbReference>
<dbReference type="Pfam" id="PF02518">
    <property type="entry name" value="HATPase_c"/>
    <property type="match status" value="1"/>
</dbReference>
<dbReference type="InterPro" id="IPR003594">
    <property type="entry name" value="HATPase_dom"/>
</dbReference>
<dbReference type="SMART" id="SM00065">
    <property type="entry name" value="GAF"/>
    <property type="match status" value="1"/>
</dbReference>
<evidence type="ECO:0000259" key="8">
    <source>
        <dbReference type="PROSITE" id="PS50109"/>
    </source>
</evidence>
<dbReference type="SMART" id="SM00388">
    <property type="entry name" value="HisKA"/>
    <property type="match status" value="1"/>
</dbReference>
<dbReference type="Pfam" id="PF00512">
    <property type="entry name" value="HisKA"/>
    <property type="match status" value="1"/>
</dbReference>
<dbReference type="Gene3D" id="3.30.450.40">
    <property type="match status" value="1"/>
</dbReference>
<name>A0ABT8S618_9BURK</name>
<evidence type="ECO:0000256" key="1">
    <source>
        <dbReference type="ARBA" id="ARBA00000085"/>
    </source>
</evidence>
<keyword evidence="5" id="KW-0418">Kinase</keyword>
<feature type="domain" description="Histidine kinase" evidence="8">
    <location>
        <begin position="373"/>
        <end position="591"/>
    </location>
</feature>
<organism evidence="10 11">
    <name type="scientific">Variovorax ginsengisoli</name>
    <dbReference type="NCBI Taxonomy" id="363844"/>
    <lineage>
        <taxon>Bacteria</taxon>
        <taxon>Pseudomonadati</taxon>
        <taxon>Pseudomonadota</taxon>
        <taxon>Betaproteobacteria</taxon>
        <taxon>Burkholderiales</taxon>
        <taxon>Comamonadaceae</taxon>
        <taxon>Variovorax</taxon>
    </lineage>
</organism>
<sequence length="738" mass="79744">MQLAPKNGPAPQGDTPGGERANILIVDDLPEKLLVFRTVLEELGQNLVMVRSGADALREILQREFAVIMLDVNMPGMDGFETATLIRNHRRSAHTPIIFITSYADEIQTARGYSLGAVDYILSPVVPEILRSKVGVFVSLYLMQRQVERQADARAAMMASDAARRLAEENDRRSAFLAGASQALNRSLDIQVAMQELVALLVPERAATALVWIADPELGRGSFAIAARTAGGGSATVAFGADLAPADAVMAALQEAATSRRVAWVADAAMPLRPGALGHPDGDLGEAALASVAAVPLLFGERVPGVLLVASAEDGAWMREADLTLVHEVATRAGAAFENARLYRNLQHEIVERQAAQQELQQASQRKDEFLAMLSHELRNPLASVHTAIEIIRRVADKHPKVTWALDLAGRQLRQITRLMEELLDVTRISQGKITLKCDPVDLRVVVAHSVETVHQLLESRRQVLGVAMPEAPIWMDADGARLTQVIANLLHNAAKYSPESTPIDLRVVVDDERVEITVRDEGMGIDEELLPRIFDLFAQGKRGLDRSQGGLGVGLTLARRLAEMHGGRIEVHSRGRNLGSEFRVTLPRRATLRASAPPGSLAGPARDGPPERILVVDDNVDAAQTLATMLEMEGHAIRTAGDGEEALEVAAQFQPAVVLLDIGLPRLDGYEVARRLRAGGGTGLLLVALTGYGQYEDRRAALDAGFDCHFVKPVEADSLLACIRAWRARAAAPTLGA</sequence>
<keyword evidence="3 6" id="KW-0597">Phosphoprotein</keyword>
<gene>
    <name evidence="10" type="ORF">Q2T77_11105</name>
</gene>
<dbReference type="CDD" id="cd17580">
    <property type="entry name" value="REC_2_DhkD-like"/>
    <property type="match status" value="1"/>
</dbReference>
<dbReference type="InterPro" id="IPR005467">
    <property type="entry name" value="His_kinase_dom"/>
</dbReference>
<dbReference type="InterPro" id="IPR011006">
    <property type="entry name" value="CheY-like_superfamily"/>
</dbReference>
<keyword evidence="11" id="KW-1185">Reference proteome</keyword>
<evidence type="ECO:0000313" key="11">
    <source>
        <dbReference type="Proteomes" id="UP001169027"/>
    </source>
</evidence>
<proteinExistence type="predicted"/>
<evidence type="ECO:0000256" key="7">
    <source>
        <dbReference type="SAM" id="Coils"/>
    </source>
</evidence>
<dbReference type="InterPro" id="IPR036097">
    <property type="entry name" value="HisK_dim/P_sf"/>
</dbReference>
<dbReference type="InterPro" id="IPR029016">
    <property type="entry name" value="GAF-like_dom_sf"/>
</dbReference>
<dbReference type="InterPro" id="IPR036890">
    <property type="entry name" value="HATPase_C_sf"/>
</dbReference>
<evidence type="ECO:0000256" key="2">
    <source>
        <dbReference type="ARBA" id="ARBA00012438"/>
    </source>
</evidence>
<dbReference type="InterPro" id="IPR004358">
    <property type="entry name" value="Sig_transdc_His_kin-like_C"/>
</dbReference>
<dbReference type="SUPFAM" id="SSF55874">
    <property type="entry name" value="ATPase domain of HSP90 chaperone/DNA topoisomerase II/histidine kinase"/>
    <property type="match status" value="1"/>
</dbReference>
<protein>
    <recommendedName>
        <fullName evidence="2">histidine kinase</fullName>
        <ecNumber evidence="2">2.7.13.3</ecNumber>
    </recommendedName>
</protein>
<dbReference type="Gene3D" id="3.40.50.2300">
    <property type="match status" value="2"/>
</dbReference>
<dbReference type="RefSeq" id="WP_301808109.1">
    <property type="nucleotide sequence ID" value="NZ_JAUJZH010000006.1"/>
</dbReference>
<keyword evidence="7" id="KW-0175">Coiled coil</keyword>
<dbReference type="SUPFAM" id="SSF55781">
    <property type="entry name" value="GAF domain-like"/>
    <property type="match status" value="1"/>
</dbReference>
<dbReference type="SUPFAM" id="SSF52172">
    <property type="entry name" value="CheY-like"/>
    <property type="match status" value="2"/>
</dbReference>
<evidence type="ECO:0000256" key="3">
    <source>
        <dbReference type="ARBA" id="ARBA00022553"/>
    </source>
</evidence>
<dbReference type="PROSITE" id="PS50109">
    <property type="entry name" value="HIS_KIN"/>
    <property type="match status" value="1"/>
</dbReference>
<evidence type="ECO:0000259" key="9">
    <source>
        <dbReference type="PROSITE" id="PS50110"/>
    </source>
</evidence>
<dbReference type="Gene3D" id="3.30.565.10">
    <property type="entry name" value="Histidine kinase-like ATPase, C-terminal domain"/>
    <property type="match status" value="1"/>
</dbReference>
<evidence type="ECO:0000256" key="4">
    <source>
        <dbReference type="ARBA" id="ARBA00022679"/>
    </source>
</evidence>
<dbReference type="Proteomes" id="UP001169027">
    <property type="component" value="Unassembled WGS sequence"/>
</dbReference>
<evidence type="ECO:0000256" key="5">
    <source>
        <dbReference type="ARBA" id="ARBA00022777"/>
    </source>
</evidence>
<dbReference type="Pfam" id="PF00072">
    <property type="entry name" value="Response_reg"/>
    <property type="match status" value="2"/>
</dbReference>
<dbReference type="SUPFAM" id="SSF47384">
    <property type="entry name" value="Homodimeric domain of signal transducing histidine kinase"/>
    <property type="match status" value="1"/>
</dbReference>
<comment type="caution">
    <text evidence="10">The sequence shown here is derived from an EMBL/GenBank/DDBJ whole genome shotgun (WGS) entry which is preliminary data.</text>
</comment>